<dbReference type="InterPro" id="IPR041516">
    <property type="entry name" value="LACTB2_WH"/>
</dbReference>
<sequence length="304" mass="33317">MSSIPFVRDFDFEYGRCDTLSPLIRRVIAPNPGPFTFTGTGVYIIGHGSVAVIDPGPVDPAHIEALDRALEGETVSHVFVTHHHLDHSPLAHPLAARHGAKVYGFGPQQAAPAGGEVRLEAGDDVGFQPDIEVGDEEIFRGKGWTIEALHTPGHTSNHVCYALHEENTLFSGDHVMGWSTSVISPPDGHMGDYLYQLERVRDRNFARLWPTHGPSIDDPRPFIQAYIDHRRAREDQILACLADGHDNIRDMVAIMYADVDKRLHPAAAHSVLAHVIHLVELGKVASDAVDQVDLSAAFRLAEPA</sequence>
<dbReference type="InterPro" id="IPR036866">
    <property type="entry name" value="RibonucZ/Hydroxyglut_hydro"/>
</dbReference>
<dbReference type="PANTHER" id="PTHR23131">
    <property type="entry name" value="ENDORIBONUCLEASE LACTB2"/>
    <property type="match status" value="1"/>
</dbReference>
<evidence type="ECO:0000259" key="1">
    <source>
        <dbReference type="SMART" id="SM00849"/>
    </source>
</evidence>
<name>A0A495D127_9PROT</name>
<dbReference type="GO" id="GO:0016787">
    <property type="term" value="F:hydrolase activity"/>
    <property type="evidence" value="ECO:0007669"/>
    <property type="project" value="UniProtKB-KW"/>
</dbReference>
<dbReference type="OrthoDB" id="9788263at2"/>
<dbReference type="Pfam" id="PF00753">
    <property type="entry name" value="Lactamase_B"/>
    <property type="match status" value="1"/>
</dbReference>
<evidence type="ECO:0000313" key="3">
    <source>
        <dbReference type="Proteomes" id="UP000273675"/>
    </source>
</evidence>
<comment type="caution">
    <text evidence="2">The sequence shown here is derived from an EMBL/GenBank/DDBJ whole genome shotgun (WGS) entry which is preliminary data.</text>
</comment>
<gene>
    <name evidence="2" type="ORF">C7435_2864</name>
</gene>
<dbReference type="Pfam" id="PF17778">
    <property type="entry name" value="WHD_BLACT"/>
    <property type="match status" value="1"/>
</dbReference>
<protein>
    <submittedName>
        <fullName evidence="2">Glyoxylase-like metal-dependent hydrolase (Beta-lactamase superfamily II)</fullName>
    </submittedName>
</protein>
<dbReference type="Gene3D" id="3.60.15.10">
    <property type="entry name" value="Ribonuclease Z/Hydroxyacylglutathione hydrolase-like"/>
    <property type="match status" value="1"/>
</dbReference>
<dbReference type="CDD" id="cd16278">
    <property type="entry name" value="metallo-hydrolase-like_MBL-fold"/>
    <property type="match status" value="1"/>
</dbReference>
<reference evidence="2 3" key="1">
    <citation type="submission" date="2018-10" db="EMBL/GenBank/DDBJ databases">
        <title>Genomic Encyclopedia of Type Strains, Phase IV (KMG-IV): sequencing the most valuable type-strain genomes for metagenomic binning, comparative biology and taxonomic classification.</title>
        <authorList>
            <person name="Goeker M."/>
        </authorList>
    </citation>
    <scope>NUCLEOTIDE SEQUENCE [LARGE SCALE GENOMIC DNA]</scope>
    <source>
        <strain evidence="2 3">DSM 4734</strain>
    </source>
</reference>
<dbReference type="RefSeq" id="WP_121212206.1">
    <property type="nucleotide sequence ID" value="NZ_RBIM01000007.1"/>
</dbReference>
<dbReference type="EMBL" id="RBIM01000007">
    <property type="protein sequence ID" value="RKQ95177.1"/>
    <property type="molecule type" value="Genomic_DNA"/>
</dbReference>
<accession>A0A495D127</accession>
<dbReference type="InterPro" id="IPR050662">
    <property type="entry name" value="Sec-metab_biosynth-thioest"/>
</dbReference>
<dbReference type="PANTHER" id="PTHR23131:SF0">
    <property type="entry name" value="ENDORIBONUCLEASE LACTB2"/>
    <property type="match status" value="1"/>
</dbReference>
<organism evidence="2 3">
    <name type="scientific">Maricaulis maris</name>
    <dbReference type="NCBI Taxonomy" id="74318"/>
    <lineage>
        <taxon>Bacteria</taxon>
        <taxon>Pseudomonadati</taxon>
        <taxon>Pseudomonadota</taxon>
        <taxon>Alphaproteobacteria</taxon>
        <taxon>Maricaulales</taxon>
        <taxon>Maricaulaceae</taxon>
        <taxon>Maricaulis</taxon>
    </lineage>
</organism>
<dbReference type="Proteomes" id="UP000273675">
    <property type="component" value="Unassembled WGS sequence"/>
</dbReference>
<dbReference type="InterPro" id="IPR036388">
    <property type="entry name" value="WH-like_DNA-bd_sf"/>
</dbReference>
<dbReference type="SUPFAM" id="SSF56281">
    <property type="entry name" value="Metallo-hydrolase/oxidoreductase"/>
    <property type="match status" value="1"/>
</dbReference>
<dbReference type="SMART" id="SM00849">
    <property type="entry name" value="Lactamase_B"/>
    <property type="match status" value="1"/>
</dbReference>
<keyword evidence="2" id="KW-0378">Hydrolase</keyword>
<dbReference type="Gene3D" id="1.10.10.10">
    <property type="entry name" value="Winged helix-like DNA-binding domain superfamily/Winged helix DNA-binding domain"/>
    <property type="match status" value="1"/>
</dbReference>
<evidence type="ECO:0000313" key="2">
    <source>
        <dbReference type="EMBL" id="RKQ95177.1"/>
    </source>
</evidence>
<dbReference type="AlphaFoldDB" id="A0A495D127"/>
<dbReference type="InterPro" id="IPR001279">
    <property type="entry name" value="Metallo-B-lactamas"/>
</dbReference>
<proteinExistence type="predicted"/>
<feature type="domain" description="Metallo-beta-lactamase" evidence="1">
    <location>
        <begin position="38"/>
        <end position="212"/>
    </location>
</feature>